<feature type="region of interest" description="Disordered" evidence="4">
    <location>
        <begin position="31"/>
        <end position="61"/>
    </location>
</feature>
<feature type="region of interest" description="Disordered" evidence="4">
    <location>
        <begin position="1004"/>
        <end position="1041"/>
    </location>
</feature>
<dbReference type="Gene3D" id="1.10.510.10">
    <property type="entry name" value="Transferase(Phosphotransferase) domain 1"/>
    <property type="match status" value="1"/>
</dbReference>
<dbReference type="GO" id="GO:0097110">
    <property type="term" value="F:scaffold protein binding"/>
    <property type="evidence" value="ECO:0007669"/>
    <property type="project" value="EnsemblMetazoa"/>
</dbReference>
<dbReference type="GO" id="GO:0030971">
    <property type="term" value="F:receptor tyrosine kinase binding"/>
    <property type="evidence" value="ECO:0007669"/>
    <property type="project" value="EnsemblMetazoa"/>
</dbReference>
<feature type="compositionally biased region" description="Polar residues" evidence="4">
    <location>
        <begin position="633"/>
        <end position="645"/>
    </location>
</feature>
<dbReference type="InterPro" id="IPR036028">
    <property type="entry name" value="SH3-like_dom_sf"/>
</dbReference>
<dbReference type="Gene3D" id="2.30.30.40">
    <property type="entry name" value="SH3 Domains"/>
    <property type="match status" value="1"/>
</dbReference>
<accession>A0A6A5GB86</accession>
<evidence type="ECO:0000256" key="4">
    <source>
        <dbReference type="SAM" id="MobiDB-lite"/>
    </source>
</evidence>
<dbReference type="SUPFAM" id="SSF50044">
    <property type="entry name" value="SH3-domain"/>
    <property type="match status" value="1"/>
</dbReference>
<feature type="domain" description="SH3" evidence="5">
    <location>
        <begin position="79"/>
        <end position="140"/>
    </location>
</feature>
<dbReference type="GO" id="GO:0043235">
    <property type="term" value="C:receptor complex"/>
    <property type="evidence" value="ECO:0007669"/>
    <property type="project" value="TreeGrafter"/>
</dbReference>
<dbReference type="GO" id="GO:0008340">
    <property type="term" value="P:determination of adult lifespan"/>
    <property type="evidence" value="ECO:0007669"/>
    <property type="project" value="EnsemblMetazoa"/>
</dbReference>
<dbReference type="GO" id="GO:0038066">
    <property type="term" value="P:p38MAPK cascade"/>
    <property type="evidence" value="ECO:0007669"/>
    <property type="project" value="EnsemblMetazoa"/>
</dbReference>
<gene>
    <name evidence="7" type="ORF">GCK72_018477</name>
</gene>
<keyword evidence="2 3" id="KW-0728">SH3 domain</keyword>
<dbReference type="SUPFAM" id="SSF56112">
    <property type="entry name" value="Protein kinase-like (PK-like)"/>
    <property type="match status" value="1"/>
</dbReference>
<feature type="domain" description="Protein kinase" evidence="6">
    <location>
        <begin position="160"/>
        <end position="464"/>
    </location>
</feature>
<dbReference type="GO" id="GO:0004714">
    <property type="term" value="F:transmembrane receptor protein tyrosine kinase activity"/>
    <property type="evidence" value="ECO:0007669"/>
    <property type="project" value="TreeGrafter"/>
</dbReference>
<evidence type="ECO:0000259" key="6">
    <source>
        <dbReference type="PROSITE" id="PS50011"/>
    </source>
</evidence>
<dbReference type="InterPro" id="IPR008271">
    <property type="entry name" value="Ser/Thr_kinase_AS"/>
</dbReference>
<feature type="region of interest" description="Disordered" evidence="4">
    <location>
        <begin position="677"/>
        <end position="714"/>
    </location>
</feature>
<organism evidence="7 8">
    <name type="scientific">Caenorhabditis remanei</name>
    <name type="common">Caenorhabditis vulgaris</name>
    <dbReference type="NCBI Taxonomy" id="31234"/>
    <lineage>
        <taxon>Eukaryota</taxon>
        <taxon>Metazoa</taxon>
        <taxon>Ecdysozoa</taxon>
        <taxon>Nematoda</taxon>
        <taxon>Chromadorea</taxon>
        <taxon>Rhabditida</taxon>
        <taxon>Rhabditina</taxon>
        <taxon>Rhabditomorpha</taxon>
        <taxon>Rhabditoidea</taxon>
        <taxon>Rhabditidae</taxon>
        <taxon>Peloderinae</taxon>
        <taxon>Caenorhabditis</taxon>
    </lineage>
</organism>
<dbReference type="InterPro" id="IPR011009">
    <property type="entry name" value="Kinase-like_dom_sf"/>
</dbReference>
<comment type="similarity">
    <text evidence="1">Belongs to the protein kinase superfamily. STE Ser/Thr protein kinase family. MAP kinase kinase kinase subfamily.</text>
</comment>
<feature type="region of interest" description="Disordered" evidence="4">
    <location>
        <begin position="736"/>
        <end position="762"/>
    </location>
</feature>
<comment type="caution">
    <text evidence="7">The sequence shown here is derived from an EMBL/GenBank/DDBJ whole genome shotgun (WGS) entry which is preliminary data.</text>
</comment>
<dbReference type="PANTHER" id="PTHR24416">
    <property type="entry name" value="TYROSINE-PROTEIN KINASE RECEPTOR"/>
    <property type="match status" value="1"/>
</dbReference>
<dbReference type="SMART" id="SM00220">
    <property type="entry name" value="S_TKc"/>
    <property type="match status" value="1"/>
</dbReference>
<dbReference type="PROSITE" id="PS00108">
    <property type="entry name" value="PROTEIN_KINASE_ST"/>
    <property type="match status" value="1"/>
</dbReference>
<dbReference type="RefSeq" id="XP_003114234.2">
    <property type="nucleotide sequence ID" value="XM_003114186.2"/>
</dbReference>
<dbReference type="GO" id="GO:0005886">
    <property type="term" value="C:plasma membrane"/>
    <property type="evidence" value="ECO:0007669"/>
    <property type="project" value="TreeGrafter"/>
</dbReference>
<dbReference type="GO" id="GO:0048691">
    <property type="term" value="P:positive regulation of axon extension involved in regeneration"/>
    <property type="evidence" value="ECO:0007669"/>
    <property type="project" value="EnsemblMetazoa"/>
</dbReference>
<dbReference type="GO" id="GO:0031103">
    <property type="term" value="P:axon regeneration"/>
    <property type="evidence" value="ECO:0007669"/>
    <property type="project" value="EnsemblMetazoa"/>
</dbReference>
<reference evidence="7 8" key="1">
    <citation type="submission" date="2019-12" db="EMBL/GenBank/DDBJ databases">
        <title>Chromosome-level assembly of the Caenorhabditis remanei genome.</title>
        <authorList>
            <person name="Teterina A.A."/>
            <person name="Willis J.H."/>
            <person name="Phillips P.C."/>
        </authorList>
    </citation>
    <scope>NUCLEOTIDE SEQUENCE [LARGE SCALE GENOMIC DNA]</scope>
    <source>
        <strain evidence="7 8">PX506</strain>
        <tissue evidence="7">Whole organism</tissue>
    </source>
</reference>
<dbReference type="GO" id="GO:0005080">
    <property type="term" value="F:protein kinase C binding"/>
    <property type="evidence" value="ECO:0007669"/>
    <property type="project" value="EnsemblMetazoa"/>
</dbReference>
<dbReference type="CTD" id="9811900"/>
<dbReference type="GO" id="GO:0007169">
    <property type="term" value="P:cell surface receptor protein tyrosine kinase signaling pathway"/>
    <property type="evidence" value="ECO:0007669"/>
    <property type="project" value="TreeGrafter"/>
</dbReference>
<dbReference type="GeneID" id="9811900"/>
<dbReference type="InterPro" id="IPR001245">
    <property type="entry name" value="Ser-Thr/Tyr_kinase_cat_dom"/>
</dbReference>
<dbReference type="InterPro" id="IPR000719">
    <property type="entry name" value="Prot_kinase_dom"/>
</dbReference>
<dbReference type="GO" id="GO:0050829">
    <property type="term" value="P:defense response to Gram-negative bacterium"/>
    <property type="evidence" value="ECO:0007669"/>
    <property type="project" value="EnsemblMetazoa"/>
</dbReference>
<dbReference type="EMBL" id="WUAV01000005">
    <property type="protein sequence ID" value="KAF1751923.1"/>
    <property type="molecule type" value="Genomic_DNA"/>
</dbReference>
<dbReference type="GO" id="GO:0042594">
    <property type="term" value="P:response to starvation"/>
    <property type="evidence" value="ECO:0007669"/>
    <property type="project" value="EnsemblMetazoa"/>
</dbReference>
<evidence type="ECO:0000256" key="2">
    <source>
        <dbReference type="ARBA" id="ARBA00022443"/>
    </source>
</evidence>
<dbReference type="SMART" id="SM00326">
    <property type="entry name" value="SH3"/>
    <property type="match status" value="1"/>
</dbReference>
<feature type="compositionally biased region" description="Low complexity" evidence="4">
    <location>
        <begin position="44"/>
        <end position="61"/>
    </location>
</feature>
<dbReference type="GO" id="GO:0005524">
    <property type="term" value="F:ATP binding"/>
    <property type="evidence" value="ECO:0007669"/>
    <property type="project" value="InterPro"/>
</dbReference>
<dbReference type="GO" id="GO:0046688">
    <property type="term" value="P:response to copper ion"/>
    <property type="evidence" value="ECO:0007669"/>
    <property type="project" value="EnsemblMetazoa"/>
</dbReference>
<evidence type="ECO:0000256" key="1">
    <source>
        <dbReference type="ARBA" id="ARBA00006529"/>
    </source>
</evidence>
<dbReference type="KEGG" id="crq:GCK72_018477"/>
<dbReference type="InterPro" id="IPR050122">
    <property type="entry name" value="RTK"/>
</dbReference>
<dbReference type="PANTHER" id="PTHR24416:SF611">
    <property type="entry name" value="TYROSINE-PROTEIN KINASE TRANSMEMBRANE RECEPTOR ROR"/>
    <property type="match status" value="1"/>
</dbReference>
<evidence type="ECO:0000313" key="7">
    <source>
        <dbReference type="EMBL" id="KAF1751923.1"/>
    </source>
</evidence>
<dbReference type="InterPro" id="IPR001452">
    <property type="entry name" value="SH3_domain"/>
</dbReference>
<evidence type="ECO:0000259" key="5">
    <source>
        <dbReference type="PROSITE" id="PS50002"/>
    </source>
</evidence>
<dbReference type="FunFam" id="1.10.510.10:FF:002752">
    <property type="entry name" value="Mitogen-activated protein kinase kinase kinase mlk-1"/>
    <property type="match status" value="1"/>
</dbReference>
<feature type="region of interest" description="Disordered" evidence="4">
    <location>
        <begin position="623"/>
        <end position="646"/>
    </location>
</feature>
<feature type="compositionally biased region" description="Low complexity" evidence="4">
    <location>
        <begin position="695"/>
        <end position="711"/>
    </location>
</feature>
<feature type="compositionally biased region" description="Basic and acidic residues" evidence="4">
    <location>
        <begin position="679"/>
        <end position="691"/>
    </location>
</feature>
<dbReference type="PROSITE" id="PS50011">
    <property type="entry name" value="PROTEIN_KINASE_DOM"/>
    <property type="match status" value="1"/>
</dbReference>
<sequence>MTDTSRFTGTIIMEPSYPSYVNIAPKAKTRSMSHLAPTPEHNRSVSYEETTTASTSTDSVPSVRIRSESSQISMDSPVPASEKCVAAYEYEAQREDELALPIGSILRVIKYETQEDGWYLGSLDGKVGMFPANYVRLLPAEESLVGFHADDISLPEENKTLEDFRIGHGATATVFKVDLKIKKSLDKGAMGDVSSYQMKAALKRFNKHTYNSRGEHMTDAEQLEMLKREANLVDGLSHNNIVRLLGICLEDPYFGLLLELCEGSSLRTVCRSMNSDSSIPLGVLVDWAKQVAQGMEYLTKEGYVHRDLKADNVLVKEEVCLCMDEITMKYEWCTKCGRRPLDKLQLKITDFGVTRKMTADANRFSTAGTYAWLAPEAFRDGAWSESSDVWSYGVVLWELLSREDPYQGQIPATIAFQIVMRGQSLIIDENCPTQWKNIMQKCWNLDPTKRPKFSALAVEFKEYAKELEAVTQLQRAPSKMAVKEIYTECNNSKGKEELEKMFNDLYVSTNISDIHRADRRSIAPETKARKLKHLPKGKKLEITGPMGDVVHLVSVQLDKSNEKKFKINYNDENYNGGTLPRLNDRQSSLSLSSPDLHHIQDIISGSNTVGRNRISRKNAIRLKKAHPNMYDSHLSSPTNDDSNTFAKIDNADEIDPSHTKEKKVGTFSRAWAKLPWKTAKRDSKEEHDERATAGSISSRSSSTTSSNRIITGQTTRGAAALPFLEAGTRSRAQSAADCWDDSNSNKKCKASPNGKGPVKQTNLTERFVKDNEKDSEIRPGHLPTYHRKSALDQTIPPSPNSPDSLINFPPMHVSSRRTTANSSSDGATCYEQLVTNPSGAGHGLRNPIIHPSLSDIIPTYSEEQTHYDMGPGRYLERNGHSNQGLYGHINYSGAGHGRPNQSTHYYPVGGGCDSYIPISPKVVMKPTVGEVNNSPYSDNFRMMTRNVQNPQYIQCKQDKKPPMRTPALPIKIQSESNLVNTGMLYSSRPEHLNGIENSLSSLSLNEAPDIPAPPPPRISMSPPTRLAPVLPPRDGSLSPDPRRIMDKEILKTAEVGGTEIF</sequence>
<dbReference type="PROSITE" id="PS50002">
    <property type="entry name" value="SH3"/>
    <property type="match status" value="1"/>
</dbReference>
<dbReference type="GO" id="GO:0007254">
    <property type="term" value="P:JNK cascade"/>
    <property type="evidence" value="ECO:0007669"/>
    <property type="project" value="EnsemblMetazoa"/>
</dbReference>
<dbReference type="Pfam" id="PF07714">
    <property type="entry name" value="PK_Tyr_Ser-Thr"/>
    <property type="match status" value="1"/>
</dbReference>
<name>A0A6A5GB86_CAERE</name>
<evidence type="ECO:0000256" key="3">
    <source>
        <dbReference type="PROSITE-ProRule" id="PRU00192"/>
    </source>
</evidence>
<proteinExistence type="inferred from homology"/>
<protein>
    <submittedName>
        <fullName evidence="7">Uncharacterized protein</fullName>
    </submittedName>
</protein>
<dbReference type="Pfam" id="PF14604">
    <property type="entry name" value="SH3_9"/>
    <property type="match status" value="1"/>
</dbReference>
<dbReference type="Proteomes" id="UP000483820">
    <property type="component" value="Chromosome V"/>
</dbReference>
<dbReference type="AlphaFoldDB" id="A0A6A5GB86"/>
<evidence type="ECO:0000313" key="8">
    <source>
        <dbReference type="Proteomes" id="UP000483820"/>
    </source>
</evidence>